<dbReference type="InterPro" id="IPR028994">
    <property type="entry name" value="Integrin_alpha_N"/>
</dbReference>
<dbReference type="PANTHER" id="PTHR44103">
    <property type="entry name" value="PROPROTEIN CONVERTASE P"/>
    <property type="match status" value="1"/>
</dbReference>
<evidence type="ECO:0000256" key="1">
    <source>
        <dbReference type="ARBA" id="ARBA00022729"/>
    </source>
</evidence>
<sequence>MSRRVVALLSAAAAVLAAAAVVAGPAPSSAALTASEWQAGNIISDSEFYNSSTMSVAQIQSFLDKQVPACASGYTCLKDYSTRTSSHAAQAGICAAYTGRSSETSAAIFYNVGRACGINPQVLLVLVQKEQGLVQATMPSQYAYDFATGANCPDSTGCDASSKGFFNQVYLAAYQFRYYRLHPTFYNYIAGRNNSIQYNPNTSCGAGTVFIQNQATAGLYIYTPYQPNAAALANLHGTGDKCSAYGNRNFWVFFNEWFAPPSEPFDRGGMIATKPDGTLWYYRNGGTPTHPFSSAVQIGLSGWQHLSRLTSGDVDGDGRTDLIGVRPDGSLWLYRNNGTSLPYSGRTRIGAYGWNAFDTLVAADVDGDGRSDLIARTPSGQLWLYRNTGTVSSPYAPGIRIGASGWQAFRTLVAADVDGDGRSDLLGVKANGSLWLYHNGGAPTAPFRRAAQIGVSGWTGFRQLIAQDVDADGRADLIGSKSDGSLLLYRAGASITRPYSSRVTIGTSGWQAFDRLLSGATPVPRAQQSADLIAVRPDGSGTLWRYQAQPPTKIIPVRQMIGAYGWSAFDRTMLGDVDGDGRADLVATKPNGTLWLYRNTGSASHPYGHAVRIGAYGWNAFDRIALGDVDGDGRADLVARRPDGSLWLYRNGGSVTHPFGKRAMIGTSGWNIFDRILLADVTGDKRVDLIATSADGTQWLYPNRRSLSRPFSGRNQTGLTGRQDFSAMAAADFTGDGHADVLYRERNGVVSLAQDGGQSRWPDGIRVGLGNWNGYAQIMAGDVDGDGLADVVTIDSRGGLWLFPNTGAAAQPLLARTQVGVSGWNAFATVLQGDVDGNGVPDLVGVRTDGSLWLYLGVISATRPFPTRARIGLSGWTGFPRLVLGDFTGDGRPDLLGITAANAAWLYPNTGNMSEPFSYASRELVSAPGVRATDLLTAVDLNGDGMADLLAKRADGTAWVSLSRHVPDQPFAAPVQVATGWQGYDRIVAGDLDANGRADLVARDTAGALWLIRADGRGELTLHPRQRIGISGWQSFTLLAL</sequence>
<reference evidence="3" key="1">
    <citation type="submission" date="2022-05" db="EMBL/GenBank/DDBJ databases">
        <title>Jatrophihabitans sp. SB3-54 whole genome sequence.</title>
        <authorList>
            <person name="Suh M.K."/>
            <person name="Eom M.K."/>
            <person name="Kim J.S."/>
            <person name="Kim H.S."/>
            <person name="Do H.E."/>
            <person name="Shin Y.K."/>
            <person name="Lee J.-S."/>
        </authorList>
    </citation>
    <scope>NUCLEOTIDE SEQUENCE</scope>
    <source>
        <strain evidence="3">SB3-54</strain>
    </source>
</reference>
<accession>A0ABY7K186</accession>
<dbReference type="EMBL" id="CP097463">
    <property type="protein sequence ID" value="WAX58613.1"/>
    <property type="molecule type" value="Genomic_DNA"/>
</dbReference>
<dbReference type="InterPro" id="IPR013517">
    <property type="entry name" value="FG-GAP"/>
</dbReference>
<name>A0ABY7K186_9ACTN</name>
<dbReference type="Pfam" id="PF13517">
    <property type="entry name" value="FG-GAP_3"/>
    <property type="match status" value="6"/>
</dbReference>
<gene>
    <name evidence="3" type="ORF">M6B22_07560</name>
</gene>
<organism evidence="3 4">
    <name type="scientific">Jatrophihabitans cynanchi</name>
    <dbReference type="NCBI Taxonomy" id="2944128"/>
    <lineage>
        <taxon>Bacteria</taxon>
        <taxon>Bacillati</taxon>
        <taxon>Actinomycetota</taxon>
        <taxon>Actinomycetes</taxon>
        <taxon>Jatrophihabitantales</taxon>
        <taxon>Jatrophihabitantaceae</taxon>
        <taxon>Jatrophihabitans</taxon>
    </lineage>
</organism>
<dbReference type="RefSeq" id="WP_269445152.1">
    <property type="nucleotide sequence ID" value="NZ_CP097463.1"/>
</dbReference>
<proteinExistence type="predicted"/>
<dbReference type="Gene3D" id="2.130.10.130">
    <property type="entry name" value="Integrin alpha, N-terminal"/>
    <property type="match status" value="1"/>
</dbReference>
<dbReference type="Gene3D" id="2.115.10.10">
    <property type="entry name" value="Tachylectin 2"/>
    <property type="match status" value="3"/>
</dbReference>
<keyword evidence="4" id="KW-1185">Reference proteome</keyword>
<dbReference type="PANTHER" id="PTHR44103:SF1">
    <property type="entry name" value="PROPROTEIN CONVERTASE P"/>
    <property type="match status" value="1"/>
</dbReference>
<evidence type="ECO:0000313" key="3">
    <source>
        <dbReference type="EMBL" id="WAX58613.1"/>
    </source>
</evidence>
<feature type="chain" id="PRO_5046959002" evidence="2">
    <location>
        <begin position="31"/>
        <end position="1041"/>
    </location>
</feature>
<feature type="signal peptide" evidence="2">
    <location>
        <begin position="1"/>
        <end position="30"/>
    </location>
</feature>
<dbReference type="Proteomes" id="UP001164693">
    <property type="component" value="Chromosome"/>
</dbReference>
<protein>
    <submittedName>
        <fullName evidence="3">FG-GAP-like repeat-containing protein</fullName>
    </submittedName>
</protein>
<dbReference type="SUPFAM" id="SSF69318">
    <property type="entry name" value="Integrin alpha N-terminal domain"/>
    <property type="match status" value="3"/>
</dbReference>
<evidence type="ECO:0000256" key="2">
    <source>
        <dbReference type="SAM" id="SignalP"/>
    </source>
</evidence>
<keyword evidence="1 2" id="KW-0732">Signal</keyword>
<evidence type="ECO:0000313" key="4">
    <source>
        <dbReference type="Proteomes" id="UP001164693"/>
    </source>
</evidence>